<dbReference type="PANTHER" id="PTHR43199:SF1">
    <property type="entry name" value="GLUTATHIONE HYDROLASE PROENZYME"/>
    <property type="match status" value="1"/>
</dbReference>
<dbReference type="Gene3D" id="3.60.20.40">
    <property type="match status" value="1"/>
</dbReference>
<dbReference type="InterPro" id="IPR029055">
    <property type="entry name" value="Ntn_hydrolases_N"/>
</dbReference>
<keyword evidence="2" id="KW-0378">Hydrolase</keyword>
<sequence>MKRLSIVVVLLVAVTVGLVQAGNKPIRARNGMVVSQNAIASQVGIDALEEGGTAVDAAVATAFALAVTHPTAGNIGGGGFLVHRAASGDAIAYDFREVAPAGSSATMWFEGEQYSFERHHLSHLSVGVPGTVAGLYLAWQEHGSLPWRRLVEPAIALASDGFTVTHDLSASLKRVLQRMSQYPPSVAHFSKNGVPYEAGENFAQPDLASTLERIANEGPAGFYHGETARLIADEMRKNGGLITEADLARYEPKKREPIRGTYRDYEIISMPPPSSGGTVLVQMLNVLEEYDLASLGFGSAQSMHLIAEAMRRGYADRALYLGDPDFNTDMPILRLTSKAYAAEQRLSINTERASVSSPTSFSWPAESSETTHFSVVDRERNAVSLTYTLEFGYGSGIVVPGAGFLLNNEMGDFNAGPDTTNADGLIGTEPNLTAPGKRMLSSMTPTIVAKDGQLFMVTGSPGGRTIINTVLQTILNVTDFGMNIQEAIDAPRFHHQWLPDRINYERYGFSPDTMRLLESRGHTLREVIDQGAAEAILYN</sequence>
<accession>A0A381Z178</accession>
<evidence type="ECO:0000256" key="2">
    <source>
        <dbReference type="ARBA" id="ARBA00022801"/>
    </source>
</evidence>
<dbReference type="PANTHER" id="PTHR43199">
    <property type="entry name" value="GLUTATHIONE HYDROLASE"/>
    <property type="match status" value="1"/>
</dbReference>
<dbReference type="EMBL" id="UINC01019594">
    <property type="protein sequence ID" value="SVA83056.1"/>
    <property type="molecule type" value="Genomic_DNA"/>
</dbReference>
<keyword evidence="3" id="KW-0865">Zymogen</keyword>
<evidence type="ECO:0008006" key="6">
    <source>
        <dbReference type="Google" id="ProtNLM"/>
    </source>
</evidence>
<dbReference type="InterPro" id="IPR043138">
    <property type="entry name" value="GGT_lsub"/>
</dbReference>
<evidence type="ECO:0000256" key="4">
    <source>
        <dbReference type="ARBA" id="ARBA00023315"/>
    </source>
</evidence>
<dbReference type="Gene3D" id="1.10.246.130">
    <property type="match status" value="1"/>
</dbReference>
<evidence type="ECO:0000313" key="5">
    <source>
        <dbReference type="EMBL" id="SVA83056.1"/>
    </source>
</evidence>
<dbReference type="GO" id="GO:0036374">
    <property type="term" value="F:glutathione hydrolase activity"/>
    <property type="evidence" value="ECO:0007669"/>
    <property type="project" value="InterPro"/>
</dbReference>
<proteinExistence type="predicted"/>
<dbReference type="AlphaFoldDB" id="A0A381Z178"/>
<dbReference type="GO" id="GO:0016746">
    <property type="term" value="F:acyltransferase activity"/>
    <property type="evidence" value="ECO:0007669"/>
    <property type="project" value="UniProtKB-KW"/>
</dbReference>
<dbReference type="InterPro" id="IPR051792">
    <property type="entry name" value="GGT_bact"/>
</dbReference>
<dbReference type="Pfam" id="PF01019">
    <property type="entry name" value="G_glu_transpept"/>
    <property type="match status" value="1"/>
</dbReference>
<dbReference type="InterPro" id="IPR000101">
    <property type="entry name" value="GGT_peptidase"/>
</dbReference>
<evidence type="ECO:0000256" key="3">
    <source>
        <dbReference type="ARBA" id="ARBA00023145"/>
    </source>
</evidence>
<keyword evidence="1" id="KW-0808">Transferase</keyword>
<dbReference type="NCBIfam" id="TIGR00066">
    <property type="entry name" value="g_glut_trans"/>
    <property type="match status" value="1"/>
</dbReference>
<gene>
    <name evidence="5" type="ORF">METZ01_LOCUS135910</name>
</gene>
<evidence type="ECO:0000256" key="1">
    <source>
        <dbReference type="ARBA" id="ARBA00022679"/>
    </source>
</evidence>
<reference evidence="5" key="1">
    <citation type="submission" date="2018-05" db="EMBL/GenBank/DDBJ databases">
        <authorList>
            <person name="Lanie J.A."/>
            <person name="Ng W.-L."/>
            <person name="Kazmierczak K.M."/>
            <person name="Andrzejewski T.M."/>
            <person name="Davidsen T.M."/>
            <person name="Wayne K.J."/>
            <person name="Tettelin H."/>
            <person name="Glass J.I."/>
            <person name="Rusch D."/>
            <person name="Podicherti R."/>
            <person name="Tsui H.-C.T."/>
            <person name="Winkler M.E."/>
        </authorList>
    </citation>
    <scope>NUCLEOTIDE SEQUENCE</scope>
</reference>
<dbReference type="SUPFAM" id="SSF56235">
    <property type="entry name" value="N-terminal nucleophile aminohydrolases (Ntn hydrolases)"/>
    <property type="match status" value="1"/>
</dbReference>
<name>A0A381Z178_9ZZZZ</name>
<keyword evidence="4" id="KW-0012">Acyltransferase</keyword>
<dbReference type="GO" id="GO:0006751">
    <property type="term" value="P:glutathione catabolic process"/>
    <property type="evidence" value="ECO:0007669"/>
    <property type="project" value="InterPro"/>
</dbReference>
<dbReference type="PRINTS" id="PR01210">
    <property type="entry name" value="GGTRANSPTASE"/>
</dbReference>
<protein>
    <recommendedName>
        <fullName evidence="6">Gamma-glutamyltransferase</fullName>
    </recommendedName>
</protein>
<dbReference type="InterPro" id="IPR043137">
    <property type="entry name" value="GGT_ssub_C"/>
</dbReference>
<organism evidence="5">
    <name type="scientific">marine metagenome</name>
    <dbReference type="NCBI Taxonomy" id="408172"/>
    <lineage>
        <taxon>unclassified sequences</taxon>
        <taxon>metagenomes</taxon>
        <taxon>ecological metagenomes</taxon>
    </lineage>
</organism>
<feature type="non-terminal residue" evidence="5">
    <location>
        <position position="539"/>
    </location>
</feature>